<dbReference type="AlphaFoldDB" id="W6TTI5"/>
<name>W6TTI5_HOLOB</name>
<reference evidence="1 2" key="1">
    <citation type="journal article" date="2014" name="FEMS Microbiol. Lett.">
        <title>Draft genome sequences of three Holospora species (Holospora obtusa, Holospora undulata, and Holospora elegans), endonuclear symbiotic bacteria of the ciliate Paramecium caudatum.</title>
        <authorList>
            <person name="Dohra H."/>
            <person name="Tanaka K."/>
            <person name="Suzuki T."/>
            <person name="Fujishima M."/>
            <person name="Suzuki H."/>
        </authorList>
    </citation>
    <scope>NUCLEOTIDE SEQUENCE [LARGE SCALE GENOMIC DNA]</scope>
    <source>
        <strain evidence="1 2">F1</strain>
    </source>
</reference>
<evidence type="ECO:0000313" key="2">
    <source>
        <dbReference type="Proteomes" id="UP000019112"/>
    </source>
</evidence>
<comment type="caution">
    <text evidence="1">The sequence shown here is derived from an EMBL/GenBank/DDBJ whole genome shotgun (WGS) entry which is preliminary data.</text>
</comment>
<keyword evidence="2" id="KW-1185">Reference proteome</keyword>
<accession>W6TTI5</accession>
<dbReference type="RefSeq" id="WP_021826877.1">
    <property type="nucleotide sequence ID" value="NZ_AWTR02000065.1"/>
</dbReference>
<evidence type="ECO:0000313" key="1">
    <source>
        <dbReference type="EMBL" id="ETZ07097.1"/>
    </source>
</evidence>
<dbReference type="EMBL" id="AWTR02000065">
    <property type="protein sequence ID" value="ETZ07097.1"/>
    <property type="molecule type" value="Genomic_DNA"/>
</dbReference>
<sequence>MNKLFYKLFFISFIWLSNSFAISFEKFLQGPVRTYMDIARSVSRPDKIYIDKKCKKYQEKILNDFVGLHNVERQRFLNYLTPQSIPHTIADQEFSEIRAILYQQNYETDPWLQVANIALLEYLLEKTNFLSESDYISD</sequence>
<dbReference type="Proteomes" id="UP000019112">
    <property type="component" value="Unassembled WGS sequence"/>
</dbReference>
<proteinExistence type="predicted"/>
<protein>
    <submittedName>
        <fullName evidence="1">Uncharacterized protein</fullName>
    </submittedName>
</protein>
<organism evidence="1 2">
    <name type="scientific">Holospora obtusa F1</name>
    <dbReference type="NCBI Taxonomy" id="1399147"/>
    <lineage>
        <taxon>Bacteria</taxon>
        <taxon>Pseudomonadati</taxon>
        <taxon>Pseudomonadota</taxon>
        <taxon>Alphaproteobacteria</taxon>
        <taxon>Holosporales</taxon>
        <taxon>Holosporaceae</taxon>
        <taxon>Holospora</taxon>
    </lineage>
</organism>
<gene>
    <name evidence="1" type="ORF">P618_200725</name>
</gene>